<proteinExistence type="predicted"/>
<dbReference type="Proteomes" id="UP000324738">
    <property type="component" value="Unassembled WGS sequence"/>
</dbReference>
<dbReference type="AlphaFoldDB" id="A0A5B0DY61"/>
<sequence>MANVKNGTDRPLALPTGGIIPAGRAVKVKNWDTLKSHPTIKGWLAAKAVEVEVERFTPETKIERPRKGS</sequence>
<dbReference type="RefSeq" id="WP_149300128.1">
    <property type="nucleotide sequence ID" value="NZ_VTWH01000002.1"/>
</dbReference>
<name>A0A5B0DY61_9HYPH</name>
<organism evidence="1 2">
    <name type="scientific">Aureimonas fodinaquatilis</name>
    <dbReference type="NCBI Taxonomy" id="2565783"/>
    <lineage>
        <taxon>Bacteria</taxon>
        <taxon>Pseudomonadati</taxon>
        <taxon>Pseudomonadota</taxon>
        <taxon>Alphaproteobacteria</taxon>
        <taxon>Hyphomicrobiales</taxon>
        <taxon>Aurantimonadaceae</taxon>
        <taxon>Aureimonas</taxon>
    </lineage>
</organism>
<protein>
    <submittedName>
        <fullName evidence="1">Uncharacterized protein</fullName>
    </submittedName>
</protein>
<dbReference type="EMBL" id="VTWH01000002">
    <property type="protein sequence ID" value="KAA0970815.1"/>
    <property type="molecule type" value="Genomic_DNA"/>
</dbReference>
<evidence type="ECO:0000313" key="1">
    <source>
        <dbReference type="EMBL" id="KAA0970815.1"/>
    </source>
</evidence>
<dbReference type="OrthoDB" id="9917563at2"/>
<accession>A0A5B0DY61</accession>
<gene>
    <name evidence="1" type="ORF">FPY71_10085</name>
</gene>
<reference evidence="1 2" key="1">
    <citation type="submission" date="2019-08" db="EMBL/GenBank/DDBJ databases">
        <title>Aureimonas fodiniaquatilis sp. nov., isolated from a coal mine wastewater.</title>
        <authorList>
            <person name="Kim W."/>
        </authorList>
    </citation>
    <scope>NUCLEOTIDE SEQUENCE [LARGE SCALE GENOMIC DNA]</scope>
    <source>
        <strain evidence="1 2">CAU 1482</strain>
    </source>
</reference>
<comment type="caution">
    <text evidence="1">The sequence shown here is derived from an EMBL/GenBank/DDBJ whole genome shotgun (WGS) entry which is preliminary data.</text>
</comment>
<evidence type="ECO:0000313" key="2">
    <source>
        <dbReference type="Proteomes" id="UP000324738"/>
    </source>
</evidence>
<keyword evidence="2" id="KW-1185">Reference proteome</keyword>